<evidence type="ECO:0000259" key="5">
    <source>
        <dbReference type="PROSITE" id="PS50219"/>
    </source>
</evidence>
<keyword evidence="2" id="KW-0813">Transport</keyword>
<dbReference type="Pfam" id="PF00780">
    <property type="entry name" value="CNH"/>
    <property type="match status" value="1"/>
</dbReference>
<dbReference type="GO" id="GO:0016020">
    <property type="term" value="C:membrane"/>
    <property type="evidence" value="ECO:0007669"/>
    <property type="project" value="TreeGrafter"/>
</dbReference>
<dbReference type="GO" id="GO:0034058">
    <property type="term" value="P:endosomal vesicle fusion"/>
    <property type="evidence" value="ECO:0007669"/>
    <property type="project" value="TreeGrafter"/>
</dbReference>
<evidence type="ECO:0000313" key="6">
    <source>
        <dbReference type="EMBL" id="KOS14214.1"/>
    </source>
</evidence>
<comment type="caution">
    <text evidence="6">The sequence shown here is derived from an EMBL/GenBank/DDBJ whole genome shotgun (WGS) entry which is preliminary data.</text>
</comment>
<reference evidence="6 7" key="1">
    <citation type="submission" date="2015-07" db="EMBL/GenBank/DDBJ databases">
        <title>Draft Genome Sequence of Malassezia furfur CBS1878 and Malassezia pachydermatis CBS1879.</title>
        <authorList>
            <person name="Triana S."/>
            <person name="Ohm R."/>
            <person name="Gonzalez A."/>
            <person name="DeCock H."/>
            <person name="Restrepo S."/>
            <person name="Celis A."/>
        </authorList>
    </citation>
    <scope>NUCLEOTIDE SEQUENCE [LARGE SCALE GENOMIC DNA]</scope>
    <source>
        <strain evidence="6 7">CBS 1879</strain>
    </source>
</reference>
<name>A0A0M8MTU2_9BASI</name>
<dbReference type="PROSITE" id="PS50219">
    <property type="entry name" value="CNH"/>
    <property type="match status" value="1"/>
</dbReference>
<dbReference type="Proteomes" id="UP000037751">
    <property type="component" value="Unassembled WGS sequence"/>
</dbReference>
<dbReference type="AlphaFoldDB" id="A0A0M8MTU2"/>
<evidence type="ECO:0000256" key="1">
    <source>
        <dbReference type="ARBA" id="ARBA00004496"/>
    </source>
</evidence>
<dbReference type="STRING" id="77020.A0A0M8MTU2"/>
<comment type="subcellular location">
    <subcellularLocation>
        <location evidence="1">Cytoplasm</location>
    </subcellularLocation>
</comment>
<keyword evidence="7" id="KW-1185">Reference proteome</keyword>
<dbReference type="GO" id="GO:0015031">
    <property type="term" value="P:protein transport"/>
    <property type="evidence" value="ECO:0007669"/>
    <property type="project" value="UniProtKB-KW"/>
</dbReference>
<gene>
    <name evidence="6" type="ORF">Malapachy_4048</name>
</gene>
<protein>
    <recommendedName>
        <fullName evidence="5">CNH domain-containing protein</fullName>
    </recommendedName>
</protein>
<dbReference type="InterPro" id="IPR001180">
    <property type="entry name" value="CNH_dom"/>
</dbReference>
<feature type="domain" description="CNH" evidence="5">
    <location>
        <begin position="32"/>
        <end position="316"/>
    </location>
</feature>
<organism evidence="6 7">
    <name type="scientific">Malassezia pachydermatis</name>
    <dbReference type="NCBI Taxonomy" id="77020"/>
    <lineage>
        <taxon>Eukaryota</taxon>
        <taxon>Fungi</taxon>
        <taxon>Dikarya</taxon>
        <taxon>Basidiomycota</taxon>
        <taxon>Ustilaginomycotina</taxon>
        <taxon>Malasseziomycetes</taxon>
        <taxon>Malasseziales</taxon>
        <taxon>Malasseziaceae</taxon>
        <taxon>Malassezia</taxon>
    </lineage>
</organism>
<keyword evidence="4" id="KW-0653">Protein transport</keyword>
<dbReference type="InterPro" id="IPR032914">
    <property type="entry name" value="Vam6/VPS39/TRAP1"/>
</dbReference>
<dbReference type="OrthoDB" id="10258882at2759"/>
<accession>A0A0M8MTU2</accession>
<evidence type="ECO:0000256" key="4">
    <source>
        <dbReference type="ARBA" id="ARBA00022927"/>
    </source>
</evidence>
<dbReference type="VEuPathDB" id="FungiDB:Malapachy_4048"/>
<evidence type="ECO:0000313" key="7">
    <source>
        <dbReference type="Proteomes" id="UP000037751"/>
    </source>
</evidence>
<sequence>MQRASAPYTLTALASQAIPPLPTANDSPAALGRTVRCIDVLDNRAYIATSDGMLHTFTWTSPGDAWQFEQSVTLSKAGKPVERMLVLALGHERPILAALCEHTLHFLDAATLQHMTSLFPPLRGTLQVVLDDAIPRSGPEVDLCIIKRQSVFVVTLTVHGYHKVQEWPLPRDVFIATRYRHVMCFATSSEYGLIDLATGQGTPVGLPISQSTTIGSARTRPSIAAIPAQVDQPPCFLITSHSESGTLGAFLQWDGEPTAQLIEWPSHPRTVVVSYPYVCALLRDDVIHIHQAPTWRHVQTIPVDASLAPRFLCTVAPVSSLLPSRPGLPTQPVPVGDGPFKHLPPSSCAAWAPVSVLFAGKQAVYALSLHTPGSQVLLLAHAEQWREAAQCLSLPTLTTDEERAAALLVGWHHLSQARFTAAVPWLLHGHLDVRCLLAMDPASRTSTSHALVPACLAGVWRTLPSSWDALLDANLRRNYVPDLAMDDDVLVTLRHRLAQRAMAMVDAVLAAAPPSDPAVSTAYMTRALFRDACAPVDSFTAYLSACDCEQIAPLCRAYRRYALLARACEAQGHLTKAMSITQDVIDGHLSDPVDTLTLDDVVRMAPGMPADQRVNVGVWLTKHAPQRGLEYLMTVDFHGISSTQAHAVLQAMDAEAARRLLEHMVLSSDAPDPMLYTELAQRLLAESHETDRTSLFRLPTTAPSLAKAMLLVEYSPVFGEAHLETFSTFASVRSVLLGKAGRHHEALSTLAAISTEPSLHDQFCMYGRVCGPGIARDWVATPDLAAYAPLLSAHRITKLPFSATRQLRHDLYKIYLHDARPSAVACASYLLNTYADDFDLVDDVLRPLPATWAVQDLVPFLERSLRSHDHARRFAEVEKAVAFRLQLQASASYLRTARSLGGVLVERESME</sequence>
<keyword evidence="3" id="KW-0963">Cytoplasm</keyword>
<dbReference type="GO" id="GO:0005737">
    <property type="term" value="C:cytoplasm"/>
    <property type="evidence" value="ECO:0007669"/>
    <property type="project" value="UniProtKB-SubCell"/>
</dbReference>
<proteinExistence type="predicted"/>
<evidence type="ECO:0000256" key="2">
    <source>
        <dbReference type="ARBA" id="ARBA00022448"/>
    </source>
</evidence>
<dbReference type="GeneID" id="28730379"/>
<dbReference type="PANTHER" id="PTHR12894">
    <property type="entry name" value="CNH DOMAIN CONTAINING"/>
    <property type="match status" value="1"/>
</dbReference>
<dbReference type="PANTHER" id="PTHR12894:SF27">
    <property type="entry name" value="TRANSFORMING GROWTH FACTOR-BETA RECEPTOR-ASSOCIATED PROTEIN 1"/>
    <property type="match status" value="1"/>
</dbReference>
<dbReference type="GO" id="GO:0006914">
    <property type="term" value="P:autophagy"/>
    <property type="evidence" value="ECO:0007669"/>
    <property type="project" value="TreeGrafter"/>
</dbReference>
<evidence type="ECO:0000256" key="3">
    <source>
        <dbReference type="ARBA" id="ARBA00022490"/>
    </source>
</evidence>
<dbReference type="EMBL" id="LGAV01000004">
    <property type="protein sequence ID" value="KOS14214.1"/>
    <property type="molecule type" value="Genomic_DNA"/>
</dbReference>
<dbReference type="RefSeq" id="XP_017991846.1">
    <property type="nucleotide sequence ID" value="XM_018138503.1"/>
</dbReference>